<accession>A0A085ZMD8</accession>
<evidence type="ECO:0000313" key="2">
    <source>
        <dbReference type="Proteomes" id="UP000028715"/>
    </source>
</evidence>
<comment type="caution">
    <text evidence="1">The sequence shown here is derived from an EMBL/GenBank/DDBJ whole genome shotgun (WGS) entry which is preliminary data.</text>
</comment>
<dbReference type="STRING" id="362418.IW19_08770"/>
<evidence type="ECO:0000313" key="1">
    <source>
        <dbReference type="EMBL" id="KFF05602.1"/>
    </source>
</evidence>
<dbReference type="EMBL" id="JPRL01000001">
    <property type="protein sequence ID" value="KFF05602.1"/>
    <property type="molecule type" value="Genomic_DNA"/>
</dbReference>
<reference evidence="1 2" key="1">
    <citation type="submission" date="2014-07" db="EMBL/GenBank/DDBJ databases">
        <title>Genome of Flavobacterium reichenbachii LMG 25512.</title>
        <authorList>
            <person name="Stropko S.J."/>
            <person name="Pipes S.E."/>
            <person name="Newman J.D."/>
        </authorList>
    </citation>
    <scope>NUCLEOTIDE SEQUENCE [LARGE SCALE GENOMIC DNA]</scope>
    <source>
        <strain evidence="1 2">LMG 25512</strain>
    </source>
</reference>
<gene>
    <name evidence="1" type="ORF">IW19_08770</name>
</gene>
<keyword evidence="2" id="KW-1185">Reference proteome</keyword>
<organism evidence="1 2">
    <name type="scientific">Flavobacterium reichenbachii</name>
    <dbReference type="NCBI Taxonomy" id="362418"/>
    <lineage>
        <taxon>Bacteria</taxon>
        <taxon>Pseudomonadati</taxon>
        <taxon>Bacteroidota</taxon>
        <taxon>Flavobacteriia</taxon>
        <taxon>Flavobacteriales</taxon>
        <taxon>Flavobacteriaceae</taxon>
        <taxon>Flavobacterium</taxon>
    </lineage>
</organism>
<sequence>MNVRKLYFFIVKNLNKPIYDDIFIAAKLLQKYKKIVYLHRQVLHDQLLQTPPGWEHSKGTWLSGAM</sequence>
<dbReference type="AlphaFoldDB" id="A0A085ZMD8"/>
<proteinExistence type="predicted"/>
<name>A0A085ZMD8_9FLAO</name>
<dbReference type="Proteomes" id="UP000028715">
    <property type="component" value="Unassembled WGS sequence"/>
</dbReference>
<protein>
    <submittedName>
        <fullName evidence="1">Uncharacterized protein</fullName>
    </submittedName>
</protein>